<dbReference type="Gene3D" id="2.40.170.20">
    <property type="entry name" value="TonB-dependent receptor, beta-barrel domain"/>
    <property type="match status" value="1"/>
</dbReference>
<organism evidence="9 10">
    <name type="scientific">Myroides indicus</name>
    <dbReference type="NCBI Taxonomy" id="1323422"/>
    <lineage>
        <taxon>Bacteria</taxon>
        <taxon>Pseudomonadati</taxon>
        <taxon>Bacteroidota</taxon>
        <taxon>Flavobacteriia</taxon>
        <taxon>Flavobacteriales</taxon>
        <taxon>Flavobacteriaceae</taxon>
        <taxon>Myroides</taxon>
    </lineage>
</organism>
<reference evidence="9 10" key="1">
    <citation type="submission" date="2019-03" db="EMBL/GenBank/DDBJ databases">
        <title>Genomic Encyclopedia of Archaeal and Bacterial Type Strains, Phase II (KMG-II): from individual species to whole genera.</title>
        <authorList>
            <person name="Goeker M."/>
        </authorList>
    </citation>
    <scope>NUCLEOTIDE SEQUENCE [LARGE SCALE GENOMIC DNA]</scope>
    <source>
        <strain evidence="9 10">DSM 28213</strain>
    </source>
</reference>
<dbReference type="Proteomes" id="UP000295215">
    <property type="component" value="Unassembled WGS sequence"/>
</dbReference>
<protein>
    <submittedName>
        <fullName evidence="9">Outer membrane receptor protein involved in Fe transport</fullName>
    </submittedName>
</protein>
<dbReference type="GO" id="GO:0009279">
    <property type="term" value="C:cell outer membrane"/>
    <property type="evidence" value="ECO:0007669"/>
    <property type="project" value="UniProtKB-SubCell"/>
</dbReference>
<feature type="domain" description="Outer membrane protein beta-barrel" evidence="8">
    <location>
        <begin position="368"/>
        <end position="764"/>
    </location>
</feature>
<gene>
    <name evidence="9" type="ORF">C8P70_10879</name>
</gene>
<dbReference type="InterPro" id="IPR039426">
    <property type="entry name" value="TonB-dep_rcpt-like"/>
</dbReference>
<keyword evidence="2" id="KW-0813">Transport</keyword>
<evidence type="ECO:0000256" key="3">
    <source>
        <dbReference type="ARBA" id="ARBA00022452"/>
    </source>
</evidence>
<accession>A0A4R7F4I1</accession>
<keyword evidence="4" id="KW-0812">Transmembrane</keyword>
<dbReference type="InterPro" id="IPR041700">
    <property type="entry name" value="OMP_b-brl_3"/>
</dbReference>
<dbReference type="Pfam" id="PF14905">
    <property type="entry name" value="OMP_b-brl_3"/>
    <property type="match status" value="1"/>
</dbReference>
<dbReference type="Gene3D" id="2.170.130.10">
    <property type="entry name" value="TonB-dependent receptor, plug domain"/>
    <property type="match status" value="1"/>
</dbReference>
<keyword evidence="9" id="KW-0675">Receptor</keyword>
<proteinExistence type="predicted"/>
<dbReference type="OrthoDB" id="8764943at2"/>
<dbReference type="RefSeq" id="WP_133712209.1">
    <property type="nucleotide sequence ID" value="NZ_SOAG01000008.1"/>
</dbReference>
<keyword evidence="7" id="KW-0998">Cell outer membrane</keyword>
<keyword evidence="6" id="KW-0472">Membrane</keyword>
<evidence type="ECO:0000313" key="10">
    <source>
        <dbReference type="Proteomes" id="UP000295215"/>
    </source>
</evidence>
<dbReference type="PANTHER" id="PTHR30069">
    <property type="entry name" value="TONB-DEPENDENT OUTER MEMBRANE RECEPTOR"/>
    <property type="match status" value="1"/>
</dbReference>
<keyword evidence="10" id="KW-1185">Reference proteome</keyword>
<dbReference type="EMBL" id="SOAG01000008">
    <property type="protein sequence ID" value="TDS61538.1"/>
    <property type="molecule type" value="Genomic_DNA"/>
</dbReference>
<evidence type="ECO:0000256" key="2">
    <source>
        <dbReference type="ARBA" id="ARBA00022448"/>
    </source>
</evidence>
<evidence type="ECO:0000256" key="6">
    <source>
        <dbReference type="ARBA" id="ARBA00023136"/>
    </source>
</evidence>
<keyword evidence="3" id="KW-1134">Transmembrane beta strand</keyword>
<dbReference type="InterPro" id="IPR037066">
    <property type="entry name" value="Plug_dom_sf"/>
</dbReference>
<name>A0A4R7F4I1_9FLAO</name>
<evidence type="ECO:0000256" key="7">
    <source>
        <dbReference type="ARBA" id="ARBA00023237"/>
    </source>
</evidence>
<dbReference type="SUPFAM" id="SSF56935">
    <property type="entry name" value="Porins"/>
    <property type="match status" value="1"/>
</dbReference>
<dbReference type="GO" id="GO:0044718">
    <property type="term" value="P:siderophore transmembrane transport"/>
    <property type="evidence" value="ECO:0007669"/>
    <property type="project" value="TreeGrafter"/>
</dbReference>
<dbReference type="AlphaFoldDB" id="A0A4R7F4I1"/>
<sequence length="788" mass="90677">MKFPLYIIFILSFICQNISAQNTLKGKLQNDQQSALDFAELHLLQKENLIKQTFSDEEGTFIISDIPSGEYVLNILYVGQHVLQKEIHIDKDLDLGTLFLNTNTQLGEIVVKAEKKLIERKVDRLVFNTANSISAQGMDAMEALSNTPMVKVQNDKISIVGKSNVTIMINDKILYLNGDALTSYLKTLRSDDIEKIEVITAPPAKYEASGNSGLINIVLKKDKTKGMYGTAGTSFAYNDKTSYGINGNINYQTQKWNLSLKANGYDGRFQSNNNFVYIGNENGLDAKAMNDGLYRSGSINLTTNYQWTDRALVGVSYDYTHAKNDINTYGKTDYFSVPSMAVDSVLTSLNHGDTQNSYHTLNLFYDQEFDTLGNKLAMGVNYFTNQSDKFSQVHDFSTLSQLKNEMHYTNELSYNVWSANADLNYDLKWITVETGAKYTRFDNKAKVFYYDIVNQQKVFDSEKSNRFNYFENNYAGYISLSKQLSDKWQIKAGMRFEQTEVKGHLLDTGEKFKKSYHQWFPTAYISYDPNETHSFSANYSKRINRPYSSILNPFRFYSDTYSYNSGNPELNPSFTNSFELNYVYNSVLSFTFNYYHVSDSFDQISSFIDGYYIDTWYNMLNSDNYGFDISYNDKFVSWWETNTGTDFYYSVPYYPADATQIGRKGSTLSYYSQNTFNLNENKTLKLFLNWYHMLPNREDNTKYDAYKTLSTGMRLNFLDNNLNVNLTLFDILNTGKNAGTMYYTDNTQTFSNSWNSRRFSISATFKFGNNTHKKSIKEANFEDKSRSS</sequence>
<comment type="subcellular location">
    <subcellularLocation>
        <location evidence="1">Cell outer membrane</location>
        <topology evidence="1">Multi-pass membrane protein</topology>
    </subcellularLocation>
</comment>
<evidence type="ECO:0000256" key="1">
    <source>
        <dbReference type="ARBA" id="ARBA00004571"/>
    </source>
</evidence>
<comment type="caution">
    <text evidence="9">The sequence shown here is derived from an EMBL/GenBank/DDBJ whole genome shotgun (WGS) entry which is preliminary data.</text>
</comment>
<dbReference type="SUPFAM" id="SSF49478">
    <property type="entry name" value="Cna protein B-type domain"/>
    <property type="match status" value="1"/>
</dbReference>
<evidence type="ECO:0000313" key="9">
    <source>
        <dbReference type="EMBL" id="TDS61538.1"/>
    </source>
</evidence>
<evidence type="ECO:0000256" key="4">
    <source>
        <dbReference type="ARBA" id="ARBA00022692"/>
    </source>
</evidence>
<keyword evidence="5" id="KW-0732">Signal</keyword>
<evidence type="ECO:0000256" key="5">
    <source>
        <dbReference type="ARBA" id="ARBA00022729"/>
    </source>
</evidence>
<dbReference type="GO" id="GO:0015344">
    <property type="term" value="F:siderophore uptake transmembrane transporter activity"/>
    <property type="evidence" value="ECO:0007669"/>
    <property type="project" value="TreeGrafter"/>
</dbReference>
<dbReference type="PANTHER" id="PTHR30069:SF29">
    <property type="entry name" value="HEMOGLOBIN AND HEMOGLOBIN-HAPTOGLOBIN-BINDING PROTEIN 1-RELATED"/>
    <property type="match status" value="1"/>
</dbReference>
<evidence type="ECO:0000259" key="8">
    <source>
        <dbReference type="Pfam" id="PF14905"/>
    </source>
</evidence>
<dbReference type="InterPro" id="IPR036942">
    <property type="entry name" value="Beta-barrel_TonB_sf"/>
</dbReference>